<dbReference type="InterPro" id="IPR002654">
    <property type="entry name" value="Glyco_trans_25"/>
</dbReference>
<accession>A0A6C0M116</accession>
<evidence type="ECO:0000259" key="1">
    <source>
        <dbReference type="Pfam" id="PF01755"/>
    </source>
</evidence>
<name>A0A6C0M116_9ZZZZ</name>
<feature type="domain" description="Glycosyl transferase family 25" evidence="1">
    <location>
        <begin position="48"/>
        <end position="129"/>
    </location>
</feature>
<dbReference type="Pfam" id="PF01755">
    <property type="entry name" value="Glyco_transf_25"/>
    <property type="match status" value="1"/>
</dbReference>
<reference evidence="2" key="1">
    <citation type="journal article" date="2020" name="Nature">
        <title>Giant virus diversity and host interactions through global metagenomics.</title>
        <authorList>
            <person name="Schulz F."/>
            <person name="Roux S."/>
            <person name="Paez-Espino D."/>
            <person name="Jungbluth S."/>
            <person name="Walsh D.A."/>
            <person name="Denef V.J."/>
            <person name="McMahon K.D."/>
            <person name="Konstantinidis K.T."/>
            <person name="Eloe-Fadrosh E.A."/>
            <person name="Kyrpides N.C."/>
            <person name="Woyke T."/>
        </authorList>
    </citation>
    <scope>NUCLEOTIDE SEQUENCE</scope>
    <source>
        <strain evidence="2">GVMAG-S-1035124-57</strain>
    </source>
</reference>
<dbReference type="AlphaFoldDB" id="A0A6C0M116"/>
<proteinExistence type="predicted"/>
<evidence type="ECO:0000313" key="2">
    <source>
        <dbReference type="EMBL" id="QHU36637.1"/>
    </source>
</evidence>
<dbReference type="EMBL" id="MN740631">
    <property type="protein sequence ID" value="QHU36637.1"/>
    <property type="molecule type" value="Genomic_DNA"/>
</dbReference>
<dbReference type="CDD" id="cd06532">
    <property type="entry name" value="Glyco_transf_25"/>
    <property type="match status" value="1"/>
</dbReference>
<sequence length="218" mass="25474">MSLRTFHDIQHVLFINLDSRIDRRTHCESQFQKIGLQPQRFRAIRNADGAIGCSMSHVACLELAIKNGWDHVLVCEDDATIINPALLVHHVNQFLNRFGDQWDVLLLSGNNYQPFQKVAPECVRVANCQTTTSYLVRRPYFERLLANFKEGLRNLIAAPAEQPKYAIDQYWKQLQRVDRWYLIVPITVIQRPDYSDISRQHVDFSKVMTQVDKKWYGD</sequence>
<organism evidence="2">
    <name type="scientific">viral metagenome</name>
    <dbReference type="NCBI Taxonomy" id="1070528"/>
    <lineage>
        <taxon>unclassified sequences</taxon>
        <taxon>metagenomes</taxon>
        <taxon>organismal metagenomes</taxon>
    </lineage>
</organism>
<protein>
    <recommendedName>
        <fullName evidence="1">Glycosyl transferase family 25 domain-containing protein</fullName>
    </recommendedName>
</protein>